<feature type="region of interest" description="Disordered" evidence="1">
    <location>
        <begin position="478"/>
        <end position="543"/>
    </location>
</feature>
<reference evidence="5" key="2">
    <citation type="journal article" date="2005" name="Nature">
        <title>The map-based sequence of the rice genome.</title>
        <authorList>
            <consortium name="International rice genome sequencing project (IRGSP)"/>
            <person name="Matsumoto T."/>
            <person name="Wu J."/>
            <person name="Kanamori H."/>
            <person name="Katayose Y."/>
            <person name="Fujisawa M."/>
            <person name="Namiki N."/>
            <person name="Mizuno H."/>
            <person name="Yamamoto K."/>
            <person name="Antonio B.A."/>
            <person name="Baba T."/>
            <person name="Sakata K."/>
            <person name="Nagamura Y."/>
            <person name="Aoki H."/>
            <person name="Arikawa K."/>
            <person name="Arita K."/>
            <person name="Bito T."/>
            <person name="Chiden Y."/>
            <person name="Fujitsuka N."/>
            <person name="Fukunaka R."/>
            <person name="Hamada M."/>
            <person name="Harada C."/>
            <person name="Hayashi A."/>
            <person name="Hijishita S."/>
            <person name="Honda M."/>
            <person name="Hosokawa S."/>
            <person name="Ichikawa Y."/>
            <person name="Idonuma A."/>
            <person name="Iijima M."/>
            <person name="Ikeda M."/>
            <person name="Ikeno M."/>
            <person name="Ito K."/>
            <person name="Ito S."/>
            <person name="Ito T."/>
            <person name="Ito Y."/>
            <person name="Ito Y."/>
            <person name="Iwabuchi A."/>
            <person name="Kamiya K."/>
            <person name="Karasawa W."/>
            <person name="Kurita K."/>
            <person name="Katagiri S."/>
            <person name="Kikuta A."/>
            <person name="Kobayashi H."/>
            <person name="Kobayashi N."/>
            <person name="Machita K."/>
            <person name="Maehara T."/>
            <person name="Masukawa M."/>
            <person name="Mizubayashi T."/>
            <person name="Mukai Y."/>
            <person name="Nagasaki H."/>
            <person name="Nagata Y."/>
            <person name="Naito S."/>
            <person name="Nakashima M."/>
            <person name="Nakama Y."/>
            <person name="Nakamichi Y."/>
            <person name="Nakamura M."/>
            <person name="Meguro A."/>
            <person name="Negishi M."/>
            <person name="Ohta I."/>
            <person name="Ohta T."/>
            <person name="Okamoto M."/>
            <person name="Ono N."/>
            <person name="Saji S."/>
            <person name="Sakaguchi M."/>
            <person name="Sakai K."/>
            <person name="Shibata M."/>
            <person name="Shimokawa T."/>
            <person name="Song J."/>
            <person name="Takazaki Y."/>
            <person name="Terasawa K."/>
            <person name="Tsugane M."/>
            <person name="Tsuji K."/>
            <person name="Ueda S."/>
            <person name="Waki K."/>
            <person name="Yamagata H."/>
            <person name="Yamamoto M."/>
            <person name="Yamamoto S."/>
            <person name="Yamane H."/>
            <person name="Yoshiki S."/>
            <person name="Yoshihara R."/>
            <person name="Yukawa K."/>
            <person name="Zhong H."/>
            <person name="Yano M."/>
            <person name="Yuan Q."/>
            <person name="Ouyang S."/>
            <person name="Liu J."/>
            <person name="Jones K.M."/>
            <person name="Gansberger K."/>
            <person name="Moffat K."/>
            <person name="Hill J."/>
            <person name="Bera J."/>
            <person name="Fadrosh D."/>
            <person name="Jin S."/>
            <person name="Johri S."/>
            <person name="Kim M."/>
            <person name="Overton L."/>
            <person name="Reardon M."/>
            <person name="Tsitrin T."/>
            <person name="Vuong H."/>
            <person name="Weaver B."/>
            <person name="Ciecko A."/>
            <person name="Tallon L."/>
            <person name="Jackson J."/>
            <person name="Pai G."/>
            <person name="Aken S.V."/>
            <person name="Utterback T."/>
            <person name="Reidmuller S."/>
            <person name="Feldblyum T."/>
            <person name="Hsiao J."/>
            <person name="Zismann V."/>
            <person name="Iobst S."/>
            <person name="de Vazeille A.R."/>
            <person name="Buell C.R."/>
            <person name="Ying K."/>
            <person name="Li Y."/>
            <person name="Lu T."/>
            <person name="Huang Y."/>
            <person name="Zhao Q."/>
            <person name="Feng Q."/>
            <person name="Zhang L."/>
            <person name="Zhu J."/>
            <person name="Weng Q."/>
            <person name="Mu J."/>
            <person name="Lu Y."/>
            <person name="Fan D."/>
            <person name="Liu Y."/>
            <person name="Guan J."/>
            <person name="Zhang Y."/>
            <person name="Yu S."/>
            <person name="Liu X."/>
            <person name="Zhang Y."/>
            <person name="Hong G."/>
            <person name="Han B."/>
            <person name="Choisne N."/>
            <person name="Demange N."/>
            <person name="Orjeda G."/>
            <person name="Samain S."/>
            <person name="Cattolico L."/>
            <person name="Pelletier E."/>
            <person name="Couloux A."/>
            <person name="Segurens B."/>
            <person name="Wincker P."/>
            <person name="D'Hont A."/>
            <person name="Scarpelli C."/>
            <person name="Weissenbach J."/>
            <person name="Salanoubat M."/>
            <person name="Quetier F."/>
            <person name="Yu Y."/>
            <person name="Kim H.R."/>
            <person name="Rambo T."/>
            <person name="Currie J."/>
            <person name="Collura K."/>
            <person name="Luo M."/>
            <person name="Yang T."/>
            <person name="Ammiraju J.S.S."/>
            <person name="Engler F."/>
            <person name="Soderlund C."/>
            <person name="Wing R.A."/>
            <person name="Palmer L.E."/>
            <person name="de la Bastide M."/>
            <person name="Spiegel L."/>
            <person name="Nascimento L."/>
            <person name="Zutavern T."/>
            <person name="O'Shaughnessy A."/>
            <person name="Dike S."/>
            <person name="Dedhia N."/>
            <person name="Preston R."/>
            <person name="Balija V."/>
            <person name="McCombie W.R."/>
            <person name="Chow T."/>
            <person name="Chen H."/>
            <person name="Chung M."/>
            <person name="Chen C."/>
            <person name="Shaw J."/>
            <person name="Wu H."/>
            <person name="Hsiao K."/>
            <person name="Chao Y."/>
            <person name="Chu M."/>
            <person name="Cheng C."/>
            <person name="Hour A."/>
            <person name="Lee P."/>
            <person name="Lin S."/>
            <person name="Lin Y."/>
            <person name="Liou J."/>
            <person name="Liu S."/>
            <person name="Hsing Y."/>
            <person name="Raghuvanshi S."/>
            <person name="Mohanty A."/>
            <person name="Bharti A.K."/>
            <person name="Gaur A."/>
            <person name="Gupta V."/>
            <person name="Kumar D."/>
            <person name="Ravi V."/>
            <person name="Vij S."/>
            <person name="Kapur A."/>
            <person name="Khurana P."/>
            <person name="Khurana P."/>
            <person name="Khurana J.P."/>
            <person name="Tyagi A.K."/>
            <person name="Gaikwad K."/>
            <person name="Singh A."/>
            <person name="Dalal V."/>
            <person name="Srivastava S."/>
            <person name="Dixit A."/>
            <person name="Pal A.K."/>
            <person name="Ghazi I.A."/>
            <person name="Yadav M."/>
            <person name="Pandit A."/>
            <person name="Bhargava A."/>
            <person name="Sureshbabu K."/>
            <person name="Batra K."/>
            <person name="Sharma T.R."/>
            <person name="Mohapatra T."/>
            <person name="Singh N.K."/>
            <person name="Messing J."/>
            <person name="Nelson A.B."/>
            <person name="Fuks G."/>
            <person name="Kavchok S."/>
            <person name="Keizer G."/>
            <person name="Linton E."/>
            <person name="Llaca V."/>
            <person name="Song R."/>
            <person name="Tanyolac B."/>
            <person name="Young S."/>
            <person name="Ho-Il K."/>
            <person name="Hahn J.H."/>
            <person name="Sangsakoo G."/>
            <person name="Vanavichit A."/>
            <person name="de Mattos Luiz.A.T."/>
            <person name="Zimmer P.D."/>
            <person name="Malone G."/>
            <person name="Dellagostin O."/>
            <person name="de Oliveira A.C."/>
            <person name="Bevan M."/>
            <person name="Bancroft I."/>
            <person name="Minx P."/>
            <person name="Cordum H."/>
            <person name="Wilson R."/>
            <person name="Cheng Z."/>
            <person name="Jin W."/>
            <person name="Jiang J."/>
            <person name="Leong S.A."/>
            <person name="Iwama H."/>
            <person name="Gojobori T."/>
            <person name="Itoh T."/>
            <person name="Niimura Y."/>
            <person name="Fujii Y."/>
            <person name="Habara T."/>
            <person name="Sakai H."/>
            <person name="Sato Y."/>
            <person name="Wilson G."/>
            <person name="Kumar K."/>
            <person name="McCouch S."/>
            <person name="Juretic N."/>
            <person name="Hoen D."/>
            <person name="Wright S."/>
            <person name="Bruskiewich R."/>
            <person name="Bureau T."/>
            <person name="Miyao A."/>
            <person name="Hirochika H."/>
            <person name="Nishikawa T."/>
            <person name="Kadowaki K."/>
            <person name="Sugiura M."/>
            <person name="Burr B."/>
            <person name="Sasaki T."/>
        </authorList>
    </citation>
    <scope>NUCLEOTIDE SEQUENCE [LARGE SCALE GENOMIC DNA]</scope>
    <source>
        <strain evidence="5">cv. Nipponbare</strain>
    </source>
</reference>
<proteinExistence type="predicted"/>
<gene>
    <name evidence="4" type="ORF">OSJNBa0011H24.26</name>
    <name evidence="3" type="ORF">OSJNBa0013O08.7</name>
</gene>
<dbReference type="EMBL" id="AC084762">
    <property type="protein sequence ID" value="AAL58230.1"/>
    <property type="molecule type" value="Genomic_DNA"/>
</dbReference>
<reference evidence="3" key="4">
    <citation type="submission" date="2006-01" db="EMBL/GenBank/DDBJ databases">
        <title>Oryza sativa chromosome 3 BAC OSJNBa0013O08 genomic sequence.</title>
        <authorList>
            <person name="Buell C.R."/>
            <person name="Yuan Q."/>
            <person name="Ouyang S."/>
            <person name="Liu J."/>
            <person name="Moffat K.S."/>
            <person name="Hill J.N."/>
            <person name="Gansberger K."/>
            <person name="Brenner M."/>
            <person name="Burgess S."/>
            <person name="Hance M."/>
            <person name="Shvartsbeyn M."/>
            <person name="Tsitrin T."/>
            <person name="Riggs F."/>
            <person name="Hsiao J."/>
            <person name="Zismann V."/>
            <person name="Blunt S."/>
            <person name="Pai G."/>
            <person name="VanAken S.E."/>
            <person name="Utterback T.R."/>
            <person name="Feldblyum T.V."/>
            <person name="Kalb E."/>
            <person name="Quackenbush J."/>
            <person name="Salzberg S.L."/>
            <person name="White O."/>
            <person name="Fraser C.M."/>
        </authorList>
    </citation>
    <scope>NUCLEOTIDE SEQUENCE</scope>
</reference>
<evidence type="ECO:0000256" key="1">
    <source>
        <dbReference type="SAM" id="MobiDB-lite"/>
    </source>
</evidence>
<dbReference type="Pfam" id="PF10536">
    <property type="entry name" value="PMD"/>
    <property type="match status" value="1"/>
</dbReference>
<feature type="region of interest" description="Disordered" evidence="1">
    <location>
        <begin position="383"/>
        <end position="457"/>
    </location>
</feature>
<sequence length="543" mass="59010">MGQVAYAASSHLSRHPPWKRCPHGVSFHSAAAASSLSRQIAQLSCSCPSSTSSLGASTIAALLDARVGAAAAAASADDDGIVVGTSSSSKKLRNISHKLMRIADAAVGEVPQWSRGSALLAALYRALCESCTKTDPSATFGGCPLFLSIWAAERIAIGRPEVDQHAYEESLYEERPEVDYPTMGTLWCRRQRRWAHVQVRRSYPEFVMEFDRLLPTDVVWEPYSAAATQARASLGLSTLCTRDQAYWMTTVPMVFDICVEPHAPFRVMRQFGFRQPFPVPFPTTVPAAVHRVTFAPLEQQPHVASTRDLYARHRDQDFARAVDDINRVVVNGSTTIQRLGVGIPVPVEEHLTTYTWMVESMRSILRVLTCRVDDVARADAAVQRPPVLTGPRPAAHVPRPTPPPHGGFRAPFSTPPSSARPSVVPPTAQFWQYTGTSSQAAGTSSQGPPLDHAGTSSDRLLPSTLLFDITDFDFASGSTEDVIGPSQLGGAPPVQTQDQAQATPPRDTRATRAVPPDRFTYSQDHVRAQARRTKRGRGAGQGQ</sequence>
<dbReference type="PANTHER" id="PTHR46033">
    <property type="entry name" value="PROTEIN MAIN-LIKE 2"/>
    <property type="match status" value="1"/>
</dbReference>
<feature type="compositionally biased region" description="Basic residues" evidence="1">
    <location>
        <begin position="528"/>
        <end position="537"/>
    </location>
</feature>
<dbReference type="AlphaFoldDB" id="A0A5S6RB35"/>
<feature type="domain" description="Aminotransferase-like plant mobile" evidence="2">
    <location>
        <begin position="91"/>
        <end position="281"/>
    </location>
</feature>
<dbReference type="PANTHER" id="PTHR46033:SF78">
    <property type="entry name" value="OS06G0232700 PROTEIN"/>
    <property type="match status" value="1"/>
</dbReference>
<protein>
    <recommendedName>
        <fullName evidence="2">Aminotransferase-like plant mobile domain-containing protein</fullName>
    </recommendedName>
</protein>
<evidence type="ECO:0000313" key="3">
    <source>
        <dbReference type="EMBL" id="AAL58230.1"/>
    </source>
</evidence>
<reference evidence="3" key="1">
    <citation type="submission" date="2002-02" db="EMBL/GenBank/DDBJ databases">
        <authorList>
            <person name="Buell R."/>
        </authorList>
    </citation>
    <scope>NUCLEOTIDE SEQUENCE</scope>
</reference>
<name>A0A5S6RB35_ORYSJ</name>
<dbReference type="InterPro" id="IPR019557">
    <property type="entry name" value="AminoTfrase-like_pln_mobile"/>
</dbReference>
<dbReference type="GO" id="GO:0010073">
    <property type="term" value="P:meristem maintenance"/>
    <property type="evidence" value="ECO:0007669"/>
    <property type="project" value="InterPro"/>
</dbReference>
<feature type="compositionally biased region" description="Low complexity" evidence="1">
    <location>
        <begin position="415"/>
        <end position="447"/>
    </location>
</feature>
<reference evidence="4" key="3">
    <citation type="submission" date="2006-01" db="EMBL/GenBank/DDBJ databases">
        <title>Oryza sativa chromosome 3 BAC OSJNBa0011H24 genomic sequence.</title>
        <authorList>
            <person name="Buell C.R."/>
            <person name="Yuan Q."/>
            <person name="Ouyang S."/>
            <person name="Liu J."/>
            <person name="Gansberger K."/>
            <person name="Jones K.M."/>
            <person name="Overton II L.L."/>
            <person name="Tsitrin T."/>
            <person name="Kim M.M."/>
            <person name="Bera J.J."/>
            <person name="Jin S.S."/>
            <person name="Fadrosh D.W."/>
            <person name="Tallon L.J."/>
            <person name="Koo H."/>
            <person name="Zismann V."/>
            <person name="Hsiao J."/>
            <person name="Blunt S."/>
            <person name="Vanaken S.S."/>
            <person name="Riedmuller S.B."/>
            <person name="Utterback T.T."/>
            <person name="Feldblyum T.V."/>
            <person name="Yang Q.Q."/>
            <person name="Haas B.J."/>
            <person name="Suh B.B."/>
            <person name="Peterson J.J."/>
            <person name="Quackenbush J."/>
            <person name="White O."/>
            <person name="Salzberg S.L."/>
            <person name="Fraser C.M."/>
        </authorList>
    </citation>
    <scope>NUCLEOTIDE SEQUENCE</scope>
</reference>
<dbReference type="InterPro" id="IPR044824">
    <property type="entry name" value="MAIN-like"/>
</dbReference>
<evidence type="ECO:0000259" key="2">
    <source>
        <dbReference type="Pfam" id="PF10536"/>
    </source>
</evidence>
<dbReference type="EMBL" id="AC084022">
    <property type="protein sequence ID" value="AAR96237.1"/>
    <property type="molecule type" value="Genomic_DNA"/>
</dbReference>
<evidence type="ECO:0000313" key="5">
    <source>
        <dbReference type="Proteomes" id="UP000000763"/>
    </source>
</evidence>
<dbReference type="Proteomes" id="UP000000763">
    <property type="component" value="Chromosome 3"/>
</dbReference>
<reference evidence="5" key="5">
    <citation type="journal article" date="2008" name="Nucleic Acids Res.">
        <title>The rice annotation project database (RAP-DB): 2008 update.</title>
        <authorList>
            <consortium name="The rice annotation project (RAP)"/>
        </authorList>
    </citation>
    <scope>GENOME REANNOTATION</scope>
    <source>
        <strain evidence="5">cv. Nipponbare</strain>
    </source>
</reference>
<organism evidence="3 5">
    <name type="scientific">Oryza sativa subsp. japonica</name>
    <name type="common">Rice</name>
    <dbReference type="NCBI Taxonomy" id="39947"/>
    <lineage>
        <taxon>Eukaryota</taxon>
        <taxon>Viridiplantae</taxon>
        <taxon>Streptophyta</taxon>
        <taxon>Embryophyta</taxon>
        <taxon>Tracheophyta</taxon>
        <taxon>Spermatophyta</taxon>
        <taxon>Magnoliopsida</taxon>
        <taxon>Liliopsida</taxon>
        <taxon>Poales</taxon>
        <taxon>Poaceae</taxon>
        <taxon>BOP clade</taxon>
        <taxon>Oryzoideae</taxon>
        <taxon>Oryzeae</taxon>
        <taxon>Oryzinae</taxon>
        <taxon>Oryza</taxon>
        <taxon>Oryza sativa</taxon>
    </lineage>
</organism>
<evidence type="ECO:0000313" key="4">
    <source>
        <dbReference type="EMBL" id="AAR96237.1"/>
    </source>
</evidence>
<accession>A0A5S6RB35</accession>